<evidence type="ECO:0000256" key="1">
    <source>
        <dbReference type="ARBA" id="ARBA00009570"/>
    </source>
</evidence>
<evidence type="ECO:0000313" key="3">
    <source>
        <dbReference type="EMBL" id="MFC3050666.1"/>
    </source>
</evidence>
<comment type="caution">
    <text evidence="3">The sequence shown here is derived from an EMBL/GenBank/DDBJ whole genome shotgun (WGS) entry which is preliminary data.</text>
</comment>
<dbReference type="InterPro" id="IPR000391">
    <property type="entry name" value="Rng_hydr_dOase-bsu"/>
</dbReference>
<dbReference type="NCBIfam" id="NF007479">
    <property type="entry name" value="PRK10069.1"/>
    <property type="match status" value="1"/>
</dbReference>
<keyword evidence="2 3" id="KW-0560">Oxidoreductase</keyword>
<dbReference type="EMBL" id="JBHRSL010000002">
    <property type="protein sequence ID" value="MFC3050666.1"/>
    <property type="molecule type" value="Genomic_DNA"/>
</dbReference>
<dbReference type="Pfam" id="PF00866">
    <property type="entry name" value="Ring_hydroxyl_B"/>
    <property type="match status" value="1"/>
</dbReference>
<comment type="similarity">
    <text evidence="1">Belongs to the bacterial ring-hydroxylating dioxygenase beta subunit family.</text>
</comment>
<organism evidence="3 4">
    <name type="scientific">Kordiimonas pumila</name>
    <dbReference type="NCBI Taxonomy" id="2161677"/>
    <lineage>
        <taxon>Bacteria</taxon>
        <taxon>Pseudomonadati</taxon>
        <taxon>Pseudomonadota</taxon>
        <taxon>Alphaproteobacteria</taxon>
        <taxon>Kordiimonadales</taxon>
        <taxon>Kordiimonadaceae</taxon>
        <taxon>Kordiimonas</taxon>
    </lineage>
</organism>
<sequence length="182" mass="21523">MMIADITTVDATRQKVVPSLHHTLEQFLYAEARLLDSEAYDAWFALVTEDIHYWMPSMENRYRDDREGVFHESRMAFFDDYHKDLARRVKRFGVPTAWTENPRVRHLHTISNVEAFHTKKANEYEVHSVFVNYRNSRETDTETIFGRRQDILREVSGSLKIARRTILVAQNVLLAKNINTFF</sequence>
<evidence type="ECO:0000313" key="4">
    <source>
        <dbReference type="Proteomes" id="UP001595444"/>
    </source>
</evidence>
<dbReference type="PANTHER" id="PTHR41534:SF2">
    <property type="entry name" value="3-PHENYLPROPIONATE_CINNAMIC ACID DIOXYGENASE SUBUNIT BETA"/>
    <property type="match status" value="1"/>
</dbReference>
<dbReference type="InterPro" id="IPR032710">
    <property type="entry name" value="NTF2-like_dom_sf"/>
</dbReference>
<keyword evidence="4" id="KW-1185">Reference proteome</keyword>
<accession>A0ABV7D1F8</accession>
<dbReference type="SUPFAM" id="SSF54427">
    <property type="entry name" value="NTF2-like"/>
    <property type="match status" value="1"/>
</dbReference>
<reference evidence="4" key="1">
    <citation type="journal article" date="2019" name="Int. J. Syst. Evol. Microbiol.">
        <title>The Global Catalogue of Microorganisms (GCM) 10K type strain sequencing project: providing services to taxonomists for standard genome sequencing and annotation.</title>
        <authorList>
            <consortium name="The Broad Institute Genomics Platform"/>
            <consortium name="The Broad Institute Genome Sequencing Center for Infectious Disease"/>
            <person name="Wu L."/>
            <person name="Ma J."/>
        </authorList>
    </citation>
    <scope>NUCLEOTIDE SEQUENCE [LARGE SCALE GENOMIC DNA]</scope>
    <source>
        <strain evidence="4">KCTC 62164</strain>
    </source>
</reference>
<name>A0ABV7D1F8_9PROT</name>
<gene>
    <name evidence="3" type="ORF">ACFOKA_01985</name>
</gene>
<dbReference type="Gene3D" id="3.10.450.50">
    <property type="match status" value="1"/>
</dbReference>
<dbReference type="EC" id="1.14.12.19" evidence="3"/>
<dbReference type="CDD" id="cd00667">
    <property type="entry name" value="ring_hydroxylating_dioxygenases_beta"/>
    <property type="match status" value="1"/>
</dbReference>
<protein>
    <submittedName>
        <fullName evidence="3">3-phenylpropionate/cinnamic acid dioxygenase subunit beta</fullName>
        <ecNumber evidence="3">1.14.12.19</ecNumber>
    </submittedName>
</protein>
<proteinExistence type="inferred from homology"/>
<dbReference type="RefSeq" id="WP_228073506.1">
    <property type="nucleotide sequence ID" value="NZ_CP061205.1"/>
</dbReference>
<keyword evidence="3" id="KW-0223">Dioxygenase</keyword>
<dbReference type="GO" id="GO:0008695">
    <property type="term" value="F:3-phenylpropionate dioxygenase activity"/>
    <property type="evidence" value="ECO:0007669"/>
    <property type="project" value="UniProtKB-EC"/>
</dbReference>
<dbReference type="PANTHER" id="PTHR41534">
    <property type="entry name" value="BLR3401 PROTEIN"/>
    <property type="match status" value="1"/>
</dbReference>
<dbReference type="Proteomes" id="UP001595444">
    <property type="component" value="Unassembled WGS sequence"/>
</dbReference>
<evidence type="ECO:0000256" key="2">
    <source>
        <dbReference type="ARBA" id="ARBA00023002"/>
    </source>
</evidence>